<comment type="catalytic activity">
    <reaction evidence="9 10">
        <text>L-cysteinyl-[protein] + hexadecanoyl-CoA = S-hexadecanoyl-L-cysteinyl-[protein] + CoA</text>
        <dbReference type="Rhea" id="RHEA:36683"/>
        <dbReference type="Rhea" id="RHEA-COMP:10131"/>
        <dbReference type="Rhea" id="RHEA-COMP:11032"/>
        <dbReference type="ChEBI" id="CHEBI:29950"/>
        <dbReference type="ChEBI" id="CHEBI:57287"/>
        <dbReference type="ChEBI" id="CHEBI:57379"/>
        <dbReference type="ChEBI" id="CHEBI:74151"/>
        <dbReference type="EC" id="2.3.1.225"/>
    </reaction>
</comment>
<evidence type="ECO:0000256" key="9">
    <source>
        <dbReference type="ARBA" id="ARBA00048048"/>
    </source>
</evidence>
<feature type="region of interest" description="Disordered" evidence="11">
    <location>
        <begin position="403"/>
        <end position="553"/>
    </location>
</feature>
<keyword evidence="7" id="KW-0449">Lipoprotein</keyword>
<comment type="caution">
    <text evidence="13">The sequence shown here is derived from an EMBL/GenBank/DDBJ whole genome shotgun (WGS) entry which is preliminary data.</text>
</comment>
<comment type="domain">
    <text evidence="10">The DHHC domain is required for palmitoyltransferase activity.</text>
</comment>
<feature type="transmembrane region" description="Helical" evidence="10">
    <location>
        <begin position="60"/>
        <end position="80"/>
    </location>
</feature>
<feature type="region of interest" description="Disordered" evidence="11">
    <location>
        <begin position="571"/>
        <end position="611"/>
    </location>
</feature>
<keyword evidence="14" id="KW-1185">Reference proteome</keyword>
<sequence>MDADFRSSFPSNMSRRWARRIERYCCTCATYLPLAFVYSLTTWAAYVAVKISTAPSKVEWLGSATATGAIVLYILLNWSYTTAVFTPPGSTTNNDGYSTLPTHAPPTATSFTVKSNGEIRFCKKCQARKPDRAHHCSTCRRCVLKMDHHCPWLATCIGLRNHKAFLLFLIYSTLFSLYCFILSGSWVWAEIMSNTTYVEDLMPINYILLCVISGIISLVVGIFTSWHIYLASRGQTTIECLEKTRYLSPIRKTLQESLPARNPEQPSSQPSYGQQLLEIHRNVLPGITRPEEGEDLRSPALPQNPTLRHHLESDMTSRGPRIEGSRPITYDELERYRARKRYEEFLDDQDSAKLPNAFDLGVKRNLLHLFGPVPWLWCFPICNTTGDGWSWEPSPRWIEARDRLARERQQQRERERAAGWGTSDGETPAQTPTSWGFQESSFASAGANQSFPGNGIRKPSKADRVLGRDVGSYLDRPHLPHNQQPVSLRRLSPAGRSLEEEGDDLEDQQESIYEISSDEQEASAKALGKAPNSGASGRQDEQRRQPGVSLNHNSRAEAELLALNLVTNGSWDRRGASGLLRMASPVKDRSRPGGFMREHETASEEEDSGVD</sequence>
<keyword evidence="4 10" id="KW-1133">Transmembrane helix</keyword>
<accession>A0ABR3Y4W1</accession>
<keyword evidence="2 10" id="KW-0808">Transferase</keyword>
<evidence type="ECO:0000256" key="10">
    <source>
        <dbReference type="RuleBase" id="RU079119"/>
    </source>
</evidence>
<evidence type="ECO:0000256" key="11">
    <source>
        <dbReference type="SAM" id="MobiDB-lite"/>
    </source>
</evidence>
<evidence type="ECO:0000256" key="7">
    <source>
        <dbReference type="ARBA" id="ARBA00023288"/>
    </source>
</evidence>
<keyword evidence="5 10" id="KW-0472">Membrane</keyword>
<feature type="transmembrane region" description="Helical" evidence="10">
    <location>
        <begin position="206"/>
        <end position="229"/>
    </location>
</feature>
<evidence type="ECO:0000256" key="8">
    <source>
        <dbReference type="ARBA" id="ARBA00023315"/>
    </source>
</evidence>
<feature type="compositionally biased region" description="Acidic residues" evidence="11">
    <location>
        <begin position="500"/>
        <end position="509"/>
    </location>
</feature>
<dbReference type="InterPro" id="IPR001594">
    <property type="entry name" value="Palmitoyltrfase_DHHC"/>
</dbReference>
<feature type="transmembrane region" description="Helical" evidence="10">
    <location>
        <begin position="21"/>
        <end position="40"/>
    </location>
</feature>
<dbReference type="Pfam" id="PF01529">
    <property type="entry name" value="DHHC"/>
    <property type="match status" value="1"/>
</dbReference>
<feature type="transmembrane region" description="Helical" evidence="10">
    <location>
        <begin position="165"/>
        <end position="186"/>
    </location>
</feature>
<feature type="region of interest" description="Disordered" evidence="11">
    <location>
        <begin position="288"/>
        <end position="326"/>
    </location>
</feature>
<comment type="similarity">
    <text evidence="10">Belongs to the DHHC palmitoyltransferase family.</text>
</comment>
<evidence type="ECO:0000259" key="12">
    <source>
        <dbReference type="Pfam" id="PF01529"/>
    </source>
</evidence>
<keyword evidence="3 10" id="KW-0812">Transmembrane</keyword>
<evidence type="ECO:0000313" key="14">
    <source>
        <dbReference type="Proteomes" id="UP001586593"/>
    </source>
</evidence>
<proteinExistence type="inferred from homology"/>
<dbReference type="PROSITE" id="PS50216">
    <property type="entry name" value="DHHC"/>
    <property type="match status" value="1"/>
</dbReference>
<evidence type="ECO:0000256" key="1">
    <source>
        <dbReference type="ARBA" id="ARBA00004141"/>
    </source>
</evidence>
<feature type="compositionally biased region" description="Basic and acidic residues" evidence="11">
    <location>
        <begin position="403"/>
        <end position="417"/>
    </location>
</feature>
<protein>
    <recommendedName>
        <fullName evidence="10">Palmitoyltransferase</fullName>
        <ecNumber evidence="10">2.3.1.225</ecNumber>
    </recommendedName>
</protein>
<evidence type="ECO:0000256" key="5">
    <source>
        <dbReference type="ARBA" id="ARBA00023136"/>
    </source>
</evidence>
<evidence type="ECO:0000256" key="4">
    <source>
        <dbReference type="ARBA" id="ARBA00022989"/>
    </source>
</evidence>
<keyword evidence="6" id="KW-0564">Palmitate</keyword>
<keyword evidence="8 10" id="KW-0012">Acyltransferase</keyword>
<dbReference type="PANTHER" id="PTHR12246">
    <property type="entry name" value="PALMITOYLTRANSFERASE ZDHHC16"/>
    <property type="match status" value="1"/>
</dbReference>
<evidence type="ECO:0000313" key="13">
    <source>
        <dbReference type="EMBL" id="KAL1882990.1"/>
    </source>
</evidence>
<name>A0ABR3Y4W1_9PEZI</name>
<feature type="compositionally biased region" description="Basic and acidic residues" evidence="11">
    <location>
        <begin position="309"/>
        <end position="324"/>
    </location>
</feature>
<dbReference type="EC" id="2.3.1.225" evidence="10"/>
<feature type="domain" description="Palmitoyltransferase DHHC" evidence="12">
    <location>
        <begin position="117"/>
        <end position="242"/>
    </location>
</feature>
<dbReference type="Proteomes" id="UP001586593">
    <property type="component" value="Unassembled WGS sequence"/>
</dbReference>
<evidence type="ECO:0000256" key="6">
    <source>
        <dbReference type="ARBA" id="ARBA00023139"/>
    </source>
</evidence>
<dbReference type="EMBL" id="JAZHXJ010000011">
    <property type="protein sequence ID" value="KAL1882990.1"/>
    <property type="molecule type" value="Genomic_DNA"/>
</dbReference>
<feature type="compositionally biased region" description="Basic and acidic residues" evidence="11">
    <location>
        <begin position="586"/>
        <end position="602"/>
    </location>
</feature>
<reference evidence="13 14" key="1">
    <citation type="journal article" date="2024" name="Commun. Biol.">
        <title>Comparative genomic analysis of thermophilic fungi reveals convergent evolutionary adaptations and gene losses.</title>
        <authorList>
            <person name="Steindorff A.S."/>
            <person name="Aguilar-Pontes M.V."/>
            <person name="Robinson A.J."/>
            <person name="Andreopoulos B."/>
            <person name="LaButti K."/>
            <person name="Kuo A."/>
            <person name="Mondo S."/>
            <person name="Riley R."/>
            <person name="Otillar R."/>
            <person name="Haridas S."/>
            <person name="Lipzen A."/>
            <person name="Grimwood J."/>
            <person name="Schmutz J."/>
            <person name="Clum A."/>
            <person name="Reid I.D."/>
            <person name="Moisan M.C."/>
            <person name="Butler G."/>
            <person name="Nguyen T.T.M."/>
            <person name="Dewar K."/>
            <person name="Conant G."/>
            <person name="Drula E."/>
            <person name="Henrissat B."/>
            <person name="Hansel C."/>
            <person name="Singer S."/>
            <person name="Hutchinson M.I."/>
            <person name="de Vries R.P."/>
            <person name="Natvig D.O."/>
            <person name="Powell A.J."/>
            <person name="Tsang A."/>
            <person name="Grigoriev I.V."/>
        </authorList>
    </citation>
    <scope>NUCLEOTIDE SEQUENCE [LARGE SCALE GENOMIC DNA]</scope>
    <source>
        <strain evidence="13 14">ATCC 24622</strain>
    </source>
</reference>
<feature type="compositionally biased region" description="Polar residues" evidence="11">
    <location>
        <begin position="424"/>
        <end position="452"/>
    </location>
</feature>
<comment type="subcellular location">
    <subcellularLocation>
        <location evidence="1">Membrane</location>
        <topology evidence="1">Multi-pass membrane protein</topology>
    </subcellularLocation>
</comment>
<evidence type="ECO:0000256" key="3">
    <source>
        <dbReference type="ARBA" id="ARBA00022692"/>
    </source>
</evidence>
<dbReference type="InterPro" id="IPR039859">
    <property type="entry name" value="PFA4/ZDH16/20/ERF2-like"/>
</dbReference>
<organism evidence="13 14">
    <name type="scientific">Phialemonium thermophilum</name>
    <dbReference type="NCBI Taxonomy" id="223376"/>
    <lineage>
        <taxon>Eukaryota</taxon>
        <taxon>Fungi</taxon>
        <taxon>Dikarya</taxon>
        <taxon>Ascomycota</taxon>
        <taxon>Pezizomycotina</taxon>
        <taxon>Sordariomycetes</taxon>
        <taxon>Sordariomycetidae</taxon>
        <taxon>Cephalothecales</taxon>
        <taxon>Cephalothecaceae</taxon>
        <taxon>Phialemonium</taxon>
    </lineage>
</organism>
<gene>
    <name evidence="13" type="ORF">VTK73DRAFT_512</name>
</gene>
<evidence type="ECO:0000256" key="2">
    <source>
        <dbReference type="ARBA" id="ARBA00022679"/>
    </source>
</evidence>